<proteinExistence type="predicted"/>
<keyword evidence="1" id="KW-0812">Transmembrane</keyword>
<gene>
    <name evidence="2" type="ORF">SDC9_56017</name>
</gene>
<comment type="caution">
    <text evidence="2">The sequence shown here is derived from an EMBL/GenBank/DDBJ whole genome shotgun (WGS) entry which is preliminary data.</text>
</comment>
<keyword evidence="1" id="KW-0472">Membrane</keyword>
<protein>
    <submittedName>
        <fullName evidence="2">Uncharacterized protein</fullName>
    </submittedName>
</protein>
<name>A0A644X0L9_9ZZZZ</name>
<dbReference type="EMBL" id="VSSQ01001600">
    <property type="protein sequence ID" value="MPM09695.1"/>
    <property type="molecule type" value="Genomic_DNA"/>
</dbReference>
<evidence type="ECO:0000313" key="2">
    <source>
        <dbReference type="EMBL" id="MPM09695.1"/>
    </source>
</evidence>
<organism evidence="2">
    <name type="scientific">bioreactor metagenome</name>
    <dbReference type="NCBI Taxonomy" id="1076179"/>
    <lineage>
        <taxon>unclassified sequences</taxon>
        <taxon>metagenomes</taxon>
        <taxon>ecological metagenomes</taxon>
    </lineage>
</organism>
<dbReference type="AlphaFoldDB" id="A0A644X0L9"/>
<feature type="transmembrane region" description="Helical" evidence="1">
    <location>
        <begin position="67"/>
        <end position="90"/>
    </location>
</feature>
<feature type="transmembrane region" description="Helical" evidence="1">
    <location>
        <begin position="24"/>
        <end position="46"/>
    </location>
</feature>
<accession>A0A644X0L9</accession>
<keyword evidence="1" id="KW-1133">Transmembrane helix</keyword>
<evidence type="ECO:0000256" key="1">
    <source>
        <dbReference type="SAM" id="Phobius"/>
    </source>
</evidence>
<reference evidence="2" key="1">
    <citation type="submission" date="2019-08" db="EMBL/GenBank/DDBJ databases">
        <authorList>
            <person name="Kucharzyk K."/>
            <person name="Murdoch R.W."/>
            <person name="Higgins S."/>
            <person name="Loffler F."/>
        </authorList>
    </citation>
    <scope>NUCLEOTIDE SEQUENCE</scope>
</reference>
<sequence>MNFETCIFPTVKVPVLSVNNMFKLPAVSIPTSFLTSTLSLIIRFMFDESTTVIITGKPSGTATTMMVTARVSALITSCASVYGFDMYMIISAMLKWLSIAIDLKRDETRIKNAPRYPMRLMKAARSLSLSFNGLSDLSC</sequence>